<accession>A0A382IB22</accession>
<dbReference type="EMBL" id="UINC01065841">
    <property type="protein sequence ID" value="SVB95921.1"/>
    <property type="molecule type" value="Genomic_DNA"/>
</dbReference>
<name>A0A382IB22_9ZZZZ</name>
<reference evidence="1" key="1">
    <citation type="submission" date="2018-05" db="EMBL/GenBank/DDBJ databases">
        <authorList>
            <person name="Lanie J.A."/>
            <person name="Ng W.-L."/>
            <person name="Kazmierczak K.M."/>
            <person name="Andrzejewski T.M."/>
            <person name="Davidsen T.M."/>
            <person name="Wayne K.J."/>
            <person name="Tettelin H."/>
            <person name="Glass J.I."/>
            <person name="Rusch D."/>
            <person name="Podicherti R."/>
            <person name="Tsui H.-C.T."/>
            <person name="Winkler M.E."/>
        </authorList>
    </citation>
    <scope>NUCLEOTIDE SEQUENCE</scope>
</reference>
<evidence type="ECO:0000313" key="1">
    <source>
        <dbReference type="EMBL" id="SVB95921.1"/>
    </source>
</evidence>
<organism evidence="1">
    <name type="scientific">marine metagenome</name>
    <dbReference type="NCBI Taxonomy" id="408172"/>
    <lineage>
        <taxon>unclassified sequences</taxon>
        <taxon>metagenomes</taxon>
        <taxon>ecological metagenomes</taxon>
    </lineage>
</organism>
<protein>
    <submittedName>
        <fullName evidence="1">Uncharacterized protein</fullName>
    </submittedName>
</protein>
<gene>
    <name evidence="1" type="ORF">METZ01_LOCUS248775</name>
</gene>
<feature type="non-terminal residue" evidence="1">
    <location>
        <position position="47"/>
    </location>
</feature>
<sequence length="47" mass="5733">MEIYELLDRFELLYEDITPDISNLRRAIIDNDLPSLFQILKKYEDEE</sequence>
<proteinExistence type="predicted"/>
<dbReference type="AlphaFoldDB" id="A0A382IB22"/>